<comment type="function">
    <text evidence="10">Catalyzes the formation of aromatic C18 estrogens from C19 androgens.</text>
</comment>
<comment type="catalytic activity">
    <reaction evidence="15">
        <text>androst-4-ene-3,17-dione + 3 reduced [NADPH--hemoprotein reductase] + 3 O2 = estrone + formate + 3 oxidized [NADPH--hemoprotein reductase] + 4 H2O + 4 H(+)</text>
        <dbReference type="Rhea" id="RHEA:38195"/>
        <dbReference type="Rhea" id="RHEA-COMP:11964"/>
        <dbReference type="Rhea" id="RHEA-COMP:11965"/>
        <dbReference type="ChEBI" id="CHEBI:15377"/>
        <dbReference type="ChEBI" id="CHEBI:15378"/>
        <dbReference type="ChEBI" id="CHEBI:15379"/>
        <dbReference type="ChEBI" id="CHEBI:15740"/>
        <dbReference type="ChEBI" id="CHEBI:16422"/>
        <dbReference type="ChEBI" id="CHEBI:17263"/>
        <dbReference type="ChEBI" id="CHEBI:57618"/>
        <dbReference type="ChEBI" id="CHEBI:58210"/>
        <dbReference type="EC" id="1.14.14.14"/>
    </reaction>
</comment>
<dbReference type="PANTHER" id="PTHR24291">
    <property type="entry name" value="CYTOCHROME P450 FAMILY 4"/>
    <property type="match status" value="1"/>
</dbReference>
<evidence type="ECO:0000256" key="14">
    <source>
        <dbReference type="ARBA" id="ARBA00047938"/>
    </source>
</evidence>
<proteinExistence type="inferred from homology"/>
<dbReference type="InterPro" id="IPR002401">
    <property type="entry name" value="Cyt_P450_E_grp-I"/>
</dbReference>
<comment type="catalytic activity">
    <reaction evidence="14">
        <text>testosterone + 3 reduced [NADPH--hemoprotein reductase] + 3 O2 = 17beta-estradiol + formate + 3 oxidized [NADPH--hemoprotein reductase] + 4 H2O + 4 H(+)</text>
        <dbReference type="Rhea" id="RHEA:38191"/>
        <dbReference type="Rhea" id="RHEA-COMP:11964"/>
        <dbReference type="Rhea" id="RHEA-COMP:11965"/>
        <dbReference type="ChEBI" id="CHEBI:15377"/>
        <dbReference type="ChEBI" id="CHEBI:15378"/>
        <dbReference type="ChEBI" id="CHEBI:15379"/>
        <dbReference type="ChEBI" id="CHEBI:15740"/>
        <dbReference type="ChEBI" id="CHEBI:16469"/>
        <dbReference type="ChEBI" id="CHEBI:17347"/>
        <dbReference type="ChEBI" id="CHEBI:57618"/>
        <dbReference type="ChEBI" id="CHEBI:58210"/>
        <dbReference type="EC" id="1.14.14.14"/>
    </reaction>
</comment>
<comment type="cofactor">
    <cofactor evidence="1 16">
        <name>heme</name>
        <dbReference type="ChEBI" id="CHEBI:30413"/>
    </cofactor>
</comment>
<dbReference type="EC" id="1.14.14.14" evidence="11"/>
<dbReference type="PROSITE" id="PS00086">
    <property type="entry name" value="CYTOCHROME_P450"/>
    <property type="match status" value="1"/>
</dbReference>
<dbReference type="InterPro" id="IPR001128">
    <property type="entry name" value="Cyt_P450"/>
</dbReference>
<keyword evidence="4 16" id="KW-0349">Heme</keyword>
<evidence type="ECO:0000256" key="17">
    <source>
        <dbReference type="RuleBase" id="RU000461"/>
    </source>
</evidence>
<keyword evidence="5 16" id="KW-0479">Metal-binding</keyword>
<evidence type="ECO:0000256" key="15">
    <source>
        <dbReference type="ARBA" id="ARBA00048642"/>
    </source>
</evidence>
<organism evidence="20 21">
    <name type="scientific">Pygocentrus nattereri</name>
    <name type="common">Red-bellied piranha</name>
    <dbReference type="NCBI Taxonomy" id="42514"/>
    <lineage>
        <taxon>Eukaryota</taxon>
        <taxon>Metazoa</taxon>
        <taxon>Chordata</taxon>
        <taxon>Craniata</taxon>
        <taxon>Vertebrata</taxon>
        <taxon>Euteleostomi</taxon>
        <taxon>Actinopterygii</taxon>
        <taxon>Neopterygii</taxon>
        <taxon>Teleostei</taxon>
        <taxon>Ostariophysi</taxon>
        <taxon>Characiformes</taxon>
        <taxon>Characoidei</taxon>
        <taxon>Pygocentrus</taxon>
    </lineage>
</organism>
<dbReference type="GO" id="GO:0008585">
    <property type="term" value="P:female gonad development"/>
    <property type="evidence" value="ECO:0007669"/>
    <property type="project" value="TreeGrafter"/>
</dbReference>
<sequence>MAPELFPSCERALKPVRLGQAVMELFLVPARNGTTTQGDSVCGTTTMLLACVCMLVAVWNRTEKRCSMPGPSFCLGVGPLLSYCRFLWTGIGTASNYYNQKYGDIARVWIGGEETIILSRPSAVHHVLKHSQYTSRFGSRAGLQCLGMHEQGIIFNSNIALWKKVRTFFAKALTGPGLQRTLEICTSSTNSHLDDLSHLRDAQGQVDVLNLLRCIVVDISNRLFLDVPLNEQNLLSKIHKYFETWQTVLIKPDIYFRLKWLHDRHRNAAQELQDAIEELIEQKRSQLLQADKLDNLNFTAELIFAQSHGELTAENVRQCVLEMVIAAPDTLSISVFFMLLLLKQNPDVELRILQEIHTVTGDGKLQHSHLSQLCVLESFINESLRFHPVVDFIMRRALDDDVIEGYQVSKGTNIILNVGHMHRSEFFSSPDQFSLDNFEKTVPNRFFQPFGSGPRSCVGKHIAMVMMKSVLVTLLSRYSVCLERGCTVENIPQTNNLSQQPVENQHAFSVHFIPRRTQAGQTTLTTNSKTNQQTKTNQPTVKPTNSESQ</sequence>
<evidence type="ECO:0000256" key="4">
    <source>
        <dbReference type="ARBA" id="ARBA00022617"/>
    </source>
</evidence>
<dbReference type="CDD" id="cd20616">
    <property type="entry name" value="CYP19A1"/>
    <property type="match status" value="1"/>
</dbReference>
<evidence type="ECO:0000256" key="5">
    <source>
        <dbReference type="ARBA" id="ARBA00022723"/>
    </source>
</evidence>
<evidence type="ECO:0000256" key="9">
    <source>
        <dbReference type="ARBA" id="ARBA00023136"/>
    </source>
</evidence>
<keyword evidence="9" id="KW-0472">Membrane</keyword>
<evidence type="ECO:0000256" key="18">
    <source>
        <dbReference type="SAM" id="Coils"/>
    </source>
</evidence>
<evidence type="ECO:0000313" key="20">
    <source>
        <dbReference type="Ensembl" id="ENSPNAP00000062538.1"/>
    </source>
</evidence>
<dbReference type="GO" id="GO:0020037">
    <property type="term" value="F:heme binding"/>
    <property type="evidence" value="ECO:0007669"/>
    <property type="project" value="InterPro"/>
</dbReference>
<reference evidence="20" key="2">
    <citation type="submission" date="2025-08" db="UniProtKB">
        <authorList>
            <consortium name="Ensembl"/>
        </authorList>
    </citation>
    <scope>IDENTIFICATION</scope>
</reference>
<feature type="region of interest" description="Disordered" evidence="19">
    <location>
        <begin position="523"/>
        <end position="549"/>
    </location>
</feature>
<feature type="coiled-coil region" evidence="18">
    <location>
        <begin position="262"/>
        <end position="296"/>
    </location>
</feature>
<dbReference type="PRINTS" id="PR00385">
    <property type="entry name" value="P450"/>
</dbReference>
<accession>A0AAR2KDY2</accession>
<evidence type="ECO:0000256" key="2">
    <source>
        <dbReference type="ARBA" id="ARBA00004170"/>
    </source>
</evidence>
<dbReference type="InterPro" id="IPR036396">
    <property type="entry name" value="Cyt_P450_sf"/>
</dbReference>
<dbReference type="GO" id="GO:0016020">
    <property type="term" value="C:membrane"/>
    <property type="evidence" value="ECO:0007669"/>
    <property type="project" value="UniProtKB-SubCell"/>
</dbReference>
<comment type="similarity">
    <text evidence="3 17">Belongs to the cytochrome P450 family.</text>
</comment>
<dbReference type="SUPFAM" id="SSF48264">
    <property type="entry name" value="Cytochrome P450"/>
    <property type="match status" value="1"/>
</dbReference>
<name>A0AAR2KDY2_PYGNA</name>
<reference evidence="20" key="3">
    <citation type="submission" date="2025-09" db="UniProtKB">
        <authorList>
            <consortium name="Ensembl"/>
        </authorList>
    </citation>
    <scope>IDENTIFICATION</scope>
</reference>
<comment type="subcellular location">
    <subcellularLocation>
        <location evidence="2">Membrane</location>
        <topology evidence="2">Peripheral membrane protein</topology>
    </subcellularLocation>
</comment>
<keyword evidence="21" id="KW-1185">Reference proteome</keyword>
<evidence type="ECO:0000256" key="8">
    <source>
        <dbReference type="ARBA" id="ARBA00023033"/>
    </source>
</evidence>
<evidence type="ECO:0000256" key="19">
    <source>
        <dbReference type="SAM" id="MobiDB-lite"/>
    </source>
</evidence>
<dbReference type="Ensembl" id="ENSPNAT00000079513.1">
    <property type="protein sequence ID" value="ENSPNAP00000062538.1"/>
    <property type="gene ID" value="ENSPNAG00000022719.2"/>
</dbReference>
<dbReference type="PRINTS" id="PR00463">
    <property type="entry name" value="EP450I"/>
</dbReference>
<evidence type="ECO:0000256" key="1">
    <source>
        <dbReference type="ARBA" id="ARBA00001971"/>
    </source>
</evidence>
<keyword evidence="8 17" id="KW-0503">Monooxygenase</keyword>
<evidence type="ECO:0000256" key="6">
    <source>
        <dbReference type="ARBA" id="ARBA00023002"/>
    </source>
</evidence>
<dbReference type="GO" id="GO:0005783">
    <property type="term" value="C:endoplasmic reticulum"/>
    <property type="evidence" value="ECO:0007669"/>
    <property type="project" value="TreeGrafter"/>
</dbReference>
<protein>
    <recommendedName>
        <fullName evidence="11">aromatase</fullName>
        <ecNumber evidence="11">1.14.14.14</ecNumber>
    </recommendedName>
    <alternativeName>
        <fullName evidence="13">Cytochrome P-450AROM</fullName>
    </alternativeName>
    <alternativeName>
        <fullName evidence="12">Estrogen synthase</fullName>
    </alternativeName>
</protein>
<dbReference type="GO" id="GO:0005506">
    <property type="term" value="F:iron ion binding"/>
    <property type="evidence" value="ECO:0007669"/>
    <property type="project" value="InterPro"/>
</dbReference>
<evidence type="ECO:0000256" key="3">
    <source>
        <dbReference type="ARBA" id="ARBA00010617"/>
    </source>
</evidence>
<dbReference type="Gene3D" id="1.10.630.10">
    <property type="entry name" value="Cytochrome P450"/>
    <property type="match status" value="1"/>
</dbReference>
<dbReference type="Pfam" id="PF00067">
    <property type="entry name" value="p450"/>
    <property type="match status" value="1"/>
</dbReference>
<dbReference type="FunFam" id="1.10.630.10:FF:000032">
    <property type="entry name" value="Cytochrome P450 aromatase"/>
    <property type="match status" value="1"/>
</dbReference>
<dbReference type="InterPro" id="IPR050196">
    <property type="entry name" value="Cytochrome_P450_Monoox"/>
</dbReference>
<keyword evidence="7 16" id="KW-0408">Iron</keyword>
<reference evidence="20 21" key="1">
    <citation type="submission" date="2020-10" db="EMBL/GenBank/DDBJ databases">
        <title>Pygocentrus nattereri (red-bellied piranha) genome, fPygNat1, primary haplotype.</title>
        <authorList>
            <person name="Myers G."/>
            <person name="Meyer A."/>
            <person name="Karagic N."/>
            <person name="Pippel M."/>
            <person name="Winkler S."/>
            <person name="Tracey A."/>
            <person name="Wood J."/>
            <person name="Formenti G."/>
            <person name="Howe K."/>
            <person name="Fedrigo O."/>
            <person name="Jarvis E.D."/>
        </authorList>
    </citation>
    <scope>NUCLEOTIDE SEQUENCE [LARGE SCALE GENOMIC DNA]</scope>
</reference>
<feature type="binding site" description="axial binding residue" evidence="16">
    <location>
        <position position="457"/>
    </location>
    <ligand>
        <name>heme</name>
        <dbReference type="ChEBI" id="CHEBI:30413"/>
    </ligand>
    <ligandPart>
        <name>Fe</name>
        <dbReference type="ChEBI" id="CHEBI:18248"/>
    </ligandPart>
</feature>
<dbReference type="GeneTree" id="ENSGT00840000129915"/>
<evidence type="ECO:0000256" key="10">
    <source>
        <dbReference type="ARBA" id="ARBA00037202"/>
    </source>
</evidence>
<dbReference type="InterPro" id="IPR017972">
    <property type="entry name" value="Cyt_P450_CS"/>
</dbReference>
<keyword evidence="6 17" id="KW-0560">Oxidoreductase</keyword>
<dbReference type="AlphaFoldDB" id="A0AAR2KDY2"/>
<evidence type="ECO:0000256" key="13">
    <source>
        <dbReference type="ARBA" id="ARBA00043174"/>
    </source>
</evidence>
<evidence type="ECO:0000256" key="12">
    <source>
        <dbReference type="ARBA" id="ARBA00042499"/>
    </source>
</evidence>
<dbReference type="GO" id="GO:0032355">
    <property type="term" value="P:response to estradiol"/>
    <property type="evidence" value="ECO:0007669"/>
    <property type="project" value="TreeGrafter"/>
</dbReference>
<evidence type="ECO:0000256" key="7">
    <source>
        <dbReference type="ARBA" id="ARBA00023004"/>
    </source>
</evidence>
<dbReference type="PANTHER" id="PTHR24291:SF204">
    <property type="entry name" value="AROMATASE"/>
    <property type="match status" value="1"/>
</dbReference>
<dbReference type="GO" id="GO:0070330">
    <property type="term" value="F:aromatase activity"/>
    <property type="evidence" value="ECO:0007669"/>
    <property type="project" value="UniProtKB-EC"/>
</dbReference>
<evidence type="ECO:0000256" key="11">
    <source>
        <dbReference type="ARBA" id="ARBA00038885"/>
    </source>
</evidence>
<evidence type="ECO:0000313" key="21">
    <source>
        <dbReference type="Proteomes" id="UP001501920"/>
    </source>
</evidence>
<keyword evidence="18" id="KW-0175">Coiled coil</keyword>
<dbReference type="Proteomes" id="UP001501920">
    <property type="component" value="Chromosome 7"/>
</dbReference>
<evidence type="ECO:0000256" key="16">
    <source>
        <dbReference type="PIRSR" id="PIRSR602401-1"/>
    </source>
</evidence>